<accession>A0ABQ3QL60</accession>
<dbReference type="EMBL" id="BNDY01000003">
    <property type="protein sequence ID" value="GHI38015.1"/>
    <property type="molecule type" value="Genomic_DNA"/>
</dbReference>
<sequence length="319" mass="34609">MRLIIETEDEDGEFATGLLDLARQRQATVTVGDAVWTPERVEHLIREVAPRGRQLLRAVAEGDGWVDGEQYRAAYGDAALRGPSAAITKAVTRGIRDGWLPVGAELPFTSTYDGRSSWQKTGGYRLPRHLAAVFREAFARVFPTSSHPPQAAIDHLSELYEQVGRSPELARERAGAFFEQHAEALTAWAKARSAQSSLPEEAAPAPLRLDACADEAAAQAMANTLLSHVDASDYWRETARTLLTGYLMAAALDHGGLDTVRHWAAHPDENTGVVQLLRTGCPPESLLPDEVEQILAADPATRNGVLATVATALQHATEH</sequence>
<proteinExistence type="predicted"/>
<evidence type="ECO:0000313" key="2">
    <source>
        <dbReference type="Proteomes" id="UP001050808"/>
    </source>
</evidence>
<comment type="caution">
    <text evidence="1">The sequence shown here is derived from an EMBL/GenBank/DDBJ whole genome shotgun (WGS) entry which is preliminary data.</text>
</comment>
<organism evidence="1 2">
    <name type="scientific">Streptomyces violascens</name>
    <dbReference type="NCBI Taxonomy" id="67381"/>
    <lineage>
        <taxon>Bacteria</taxon>
        <taxon>Bacillati</taxon>
        <taxon>Actinomycetota</taxon>
        <taxon>Actinomycetes</taxon>
        <taxon>Kitasatosporales</taxon>
        <taxon>Streptomycetaceae</taxon>
        <taxon>Streptomyces</taxon>
    </lineage>
</organism>
<evidence type="ECO:0000313" key="1">
    <source>
        <dbReference type="EMBL" id="GHI38015.1"/>
    </source>
</evidence>
<dbReference type="RefSeq" id="WP_189970374.1">
    <property type="nucleotide sequence ID" value="NZ_BMUA01000035.1"/>
</dbReference>
<name>A0ABQ3QL60_9ACTN</name>
<dbReference type="Proteomes" id="UP001050808">
    <property type="component" value="Unassembled WGS sequence"/>
</dbReference>
<gene>
    <name evidence="1" type="ORF">Sviol_24230</name>
</gene>
<keyword evidence="2" id="KW-1185">Reference proteome</keyword>
<reference evidence="1" key="1">
    <citation type="submission" date="2024-05" db="EMBL/GenBank/DDBJ databases">
        <title>Whole genome shotgun sequence of Streptomyces violascens NBRC 12920.</title>
        <authorList>
            <person name="Komaki H."/>
            <person name="Tamura T."/>
        </authorList>
    </citation>
    <scope>NUCLEOTIDE SEQUENCE</scope>
    <source>
        <strain evidence="1">NBRC 12920</strain>
    </source>
</reference>
<protein>
    <submittedName>
        <fullName evidence="1">Uncharacterized protein</fullName>
    </submittedName>
</protein>